<feature type="compositionally biased region" description="Polar residues" evidence="12">
    <location>
        <begin position="427"/>
        <end position="436"/>
    </location>
</feature>
<dbReference type="OrthoDB" id="27603at2759"/>
<proteinExistence type="inferred from homology"/>
<dbReference type="GO" id="GO:0005874">
    <property type="term" value="C:microtubule"/>
    <property type="evidence" value="ECO:0007669"/>
    <property type="project" value="UniProtKB-KW"/>
</dbReference>
<dbReference type="PANTHER" id="PTHR12688">
    <property type="entry name" value="DYNEIN LIGHT INTERMEDIATE CHAIN"/>
    <property type="match status" value="1"/>
</dbReference>
<dbReference type="GO" id="GO:0045504">
    <property type="term" value="F:dynein heavy chain binding"/>
    <property type="evidence" value="ECO:0000318"/>
    <property type="project" value="GO_Central"/>
</dbReference>
<dbReference type="GO" id="GO:0000226">
    <property type="term" value="P:microtubule cytoskeleton organization"/>
    <property type="evidence" value="ECO:0000318"/>
    <property type="project" value="GO_Central"/>
</dbReference>
<dbReference type="AlphaFoldDB" id="F0ZN51"/>
<keyword evidence="4 11" id="KW-0963">Cytoplasm</keyword>
<dbReference type="Pfam" id="PF05783">
    <property type="entry name" value="DLIC"/>
    <property type="match status" value="2"/>
</dbReference>
<dbReference type="SUPFAM" id="SSF52540">
    <property type="entry name" value="P-loop containing nucleoside triphosphate hydrolases"/>
    <property type="match status" value="1"/>
</dbReference>
<evidence type="ECO:0000256" key="8">
    <source>
        <dbReference type="ARBA" id="ARBA00023017"/>
    </source>
</evidence>
<dbReference type="GO" id="GO:0005524">
    <property type="term" value="F:ATP binding"/>
    <property type="evidence" value="ECO:0007669"/>
    <property type="project" value="UniProtKB-KW"/>
</dbReference>
<keyword evidence="3 11" id="KW-0813">Transport</keyword>
<dbReference type="InParanoid" id="F0ZN51"/>
<dbReference type="KEGG" id="dpp:DICPUDRAFT_34712"/>
<keyword evidence="6 11" id="KW-0547">Nucleotide-binding</keyword>
<dbReference type="InterPro" id="IPR008467">
    <property type="entry name" value="Dynein1_light_intermed_chain"/>
</dbReference>
<dbReference type="STRING" id="5786.F0ZN51"/>
<evidence type="ECO:0000256" key="9">
    <source>
        <dbReference type="ARBA" id="ARBA00023175"/>
    </source>
</evidence>
<dbReference type="PANTHER" id="PTHR12688:SF0">
    <property type="entry name" value="DYNEIN LIGHT INTERMEDIATE CHAIN"/>
    <property type="match status" value="1"/>
</dbReference>
<comment type="similarity">
    <text evidence="2 11">Belongs to the dynein light intermediate chain family.</text>
</comment>
<dbReference type="GO" id="GO:0007018">
    <property type="term" value="P:microtubule-based movement"/>
    <property type="evidence" value="ECO:0000318"/>
    <property type="project" value="GO_Central"/>
</dbReference>
<keyword evidence="8 11" id="KW-0243">Dynein</keyword>
<dbReference type="Proteomes" id="UP000001064">
    <property type="component" value="Unassembled WGS sequence"/>
</dbReference>
<evidence type="ECO:0000256" key="2">
    <source>
        <dbReference type="ARBA" id="ARBA00006831"/>
    </source>
</evidence>
<reference evidence="14" key="1">
    <citation type="journal article" date="2011" name="Genome Biol.">
        <title>Comparative genomics of the social amoebae Dictyostelium discoideum and Dictyostelium purpureum.</title>
        <authorList>
            <consortium name="US DOE Joint Genome Institute (JGI-PGF)"/>
            <person name="Sucgang R."/>
            <person name="Kuo A."/>
            <person name="Tian X."/>
            <person name="Salerno W."/>
            <person name="Parikh A."/>
            <person name="Feasley C.L."/>
            <person name="Dalin E."/>
            <person name="Tu H."/>
            <person name="Huang E."/>
            <person name="Barry K."/>
            <person name="Lindquist E."/>
            <person name="Shapiro H."/>
            <person name="Bruce D."/>
            <person name="Schmutz J."/>
            <person name="Salamov A."/>
            <person name="Fey P."/>
            <person name="Gaudet P."/>
            <person name="Anjard C."/>
            <person name="Babu M.M."/>
            <person name="Basu S."/>
            <person name="Bushmanova Y."/>
            <person name="van der Wel H."/>
            <person name="Katoh-Kurasawa M."/>
            <person name="Dinh C."/>
            <person name="Coutinho P.M."/>
            <person name="Saito T."/>
            <person name="Elias M."/>
            <person name="Schaap P."/>
            <person name="Kay R.R."/>
            <person name="Henrissat B."/>
            <person name="Eichinger L."/>
            <person name="Rivero F."/>
            <person name="Putnam N.H."/>
            <person name="West C.M."/>
            <person name="Loomis W.F."/>
            <person name="Chisholm R.L."/>
            <person name="Shaulsky G."/>
            <person name="Strassmann J.E."/>
            <person name="Queller D.C."/>
            <person name="Kuspa A."/>
            <person name="Grigoriev I.V."/>
        </authorList>
    </citation>
    <scope>NUCLEOTIDE SEQUENCE [LARGE SCALE GENOMIC DNA]</scope>
    <source>
        <strain evidence="14">QSDP1</strain>
    </source>
</reference>
<feature type="compositionally biased region" description="Low complexity" evidence="12">
    <location>
        <begin position="389"/>
        <end position="426"/>
    </location>
</feature>
<evidence type="ECO:0000256" key="1">
    <source>
        <dbReference type="ARBA" id="ARBA00004245"/>
    </source>
</evidence>
<feature type="compositionally biased region" description="Basic and acidic residues" evidence="12">
    <location>
        <begin position="461"/>
        <end position="470"/>
    </location>
</feature>
<dbReference type="eggNOG" id="KOG3905">
    <property type="taxonomic scope" value="Eukaryota"/>
</dbReference>
<dbReference type="Gene3D" id="3.40.50.300">
    <property type="entry name" value="P-loop containing nucleotide triphosphate hydrolases"/>
    <property type="match status" value="1"/>
</dbReference>
<name>F0ZN51_DICPU</name>
<dbReference type="GO" id="GO:0005868">
    <property type="term" value="C:cytoplasmic dynein complex"/>
    <property type="evidence" value="ECO:0000318"/>
    <property type="project" value="GO_Central"/>
</dbReference>
<evidence type="ECO:0000256" key="11">
    <source>
        <dbReference type="RuleBase" id="RU366047"/>
    </source>
</evidence>
<comment type="subcellular location">
    <subcellularLocation>
        <location evidence="1 11">Cytoplasm</location>
        <location evidence="1 11">Cytoskeleton</location>
    </subcellularLocation>
</comment>
<gene>
    <name evidence="13" type="primary">dync1li1</name>
    <name evidence="13" type="ORF">DICPUDRAFT_34712</name>
</gene>
<comment type="subunit">
    <text evidence="11">Homodimer. The cytoplasmic dynein 1 complex consists of two catalytic heavy chains (HCs) and a number of non-catalytic subunits presented by intermediate chains (ICs).</text>
</comment>
<feature type="region of interest" description="Disordered" evidence="12">
    <location>
        <begin position="380"/>
        <end position="440"/>
    </location>
</feature>
<dbReference type="FunCoup" id="F0ZN51">
    <property type="interactions" value="354"/>
</dbReference>
<feature type="compositionally biased region" description="Basic and acidic residues" evidence="12">
    <location>
        <begin position="489"/>
        <end position="502"/>
    </location>
</feature>
<keyword evidence="9 11" id="KW-0505">Motor protein</keyword>
<protein>
    <recommendedName>
        <fullName evidence="11">Dynein light intermediate chain</fullName>
    </recommendedName>
</protein>
<dbReference type="VEuPathDB" id="AmoebaDB:DICPUDRAFT_34712"/>
<accession>F0ZN51</accession>
<feature type="region of interest" description="Disordered" evidence="12">
    <location>
        <begin position="169"/>
        <end position="201"/>
    </location>
</feature>
<dbReference type="EMBL" id="GL871090">
    <property type="protein sequence ID" value="EGC34618.1"/>
    <property type="molecule type" value="Genomic_DNA"/>
</dbReference>
<dbReference type="OMA" id="WANVCTE"/>
<evidence type="ECO:0000256" key="5">
    <source>
        <dbReference type="ARBA" id="ARBA00022701"/>
    </source>
</evidence>
<dbReference type="GeneID" id="10499449"/>
<evidence type="ECO:0000256" key="12">
    <source>
        <dbReference type="SAM" id="MobiDB-lite"/>
    </source>
</evidence>
<feature type="compositionally biased region" description="Low complexity" evidence="12">
    <location>
        <begin position="169"/>
        <end position="186"/>
    </location>
</feature>
<evidence type="ECO:0000256" key="7">
    <source>
        <dbReference type="ARBA" id="ARBA00022840"/>
    </source>
</evidence>
<evidence type="ECO:0000313" key="13">
    <source>
        <dbReference type="EMBL" id="EGC34618.1"/>
    </source>
</evidence>
<keyword evidence="14" id="KW-1185">Reference proteome</keyword>
<keyword evidence="10 11" id="KW-0206">Cytoskeleton</keyword>
<dbReference type="RefSeq" id="XP_003288843.1">
    <property type="nucleotide sequence ID" value="XM_003288795.1"/>
</dbReference>
<keyword evidence="5 11" id="KW-0493">Microtubule</keyword>
<evidence type="ECO:0000256" key="6">
    <source>
        <dbReference type="ARBA" id="ARBA00022741"/>
    </source>
</evidence>
<feature type="compositionally biased region" description="Low complexity" evidence="12">
    <location>
        <begin position="471"/>
        <end position="484"/>
    </location>
</feature>
<dbReference type="InterPro" id="IPR022780">
    <property type="entry name" value="Dynein_light_int_chain"/>
</dbReference>
<evidence type="ECO:0000313" key="14">
    <source>
        <dbReference type="Proteomes" id="UP000001064"/>
    </source>
</evidence>
<feature type="region of interest" description="Disordered" evidence="12">
    <location>
        <begin position="461"/>
        <end position="502"/>
    </location>
</feature>
<evidence type="ECO:0000256" key="10">
    <source>
        <dbReference type="ARBA" id="ARBA00023212"/>
    </source>
</evidence>
<evidence type="ECO:0000256" key="4">
    <source>
        <dbReference type="ARBA" id="ARBA00022490"/>
    </source>
</evidence>
<evidence type="ECO:0000256" key="3">
    <source>
        <dbReference type="ARBA" id="ARBA00022448"/>
    </source>
</evidence>
<dbReference type="InterPro" id="IPR027417">
    <property type="entry name" value="P-loop_NTPase"/>
</dbReference>
<organism evidence="13 14">
    <name type="scientific">Dictyostelium purpureum</name>
    <name type="common">Slime mold</name>
    <dbReference type="NCBI Taxonomy" id="5786"/>
    <lineage>
        <taxon>Eukaryota</taxon>
        <taxon>Amoebozoa</taxon>
        <taxon>Evosea</taxon>
        <taxon>Eumycetozoa</taxon>
        <taxon>Dictyostelia</taxon>
        <taxon>Dictyosteliales</taxon>
        <taxon>Dictyosteliaceae</taxon>
        <taxon>Dictyostelium</taxon>
    </lineage>
</organism>
<keyword evidence="7 11" id="KW-0067">ATP-binding</keyword>
<sequence length="502" mass="56468">MVEQQQQQEEDIWGQILRESANKNNYFESRHVAILGDPTSGKSLLLSKFDTITDDKDLKSIALSYTFSDIYEDDTSEDPIGRINYWSLEGESSQNDLLKFALSKENIENSMVIITLDFSQPWLLVESLKKWLGILEEHIKSIFKDDKNGLRKLQDKLLVKWHQYVEPQSQQTSQQQQQQQQQQNNTANPINTPIQKKKKKRVNASYQDGDASVLPPLSENILINNLGVPILVACCKSDSVVMLEKDFDYKDELFDYIQQYLRRICLQYGAGLIYTSAKKEINCDVSLEYIENILFGFELKSKTQLIEKDQIFVPAGWDTLAKIQVDFDNQKVCKDADEPYENIVKKPSIIKRREMTQNNLLIADEDQEFLSKIKSMLDKDGDGTDAGLSSISPTPTSPAISQPSQNSSQPQSSQSQQPNTTSPTNPLRVSSGNVSGTPVAASPSAERAALANFFTSLISKDKTSSRKDIKSSLTSPPTASTSSSNVRGDAQKELEKLKQQKK</sequence>
<comment type="function">
    <text evidence="11">Acts as one of several non-catalytic accessory components of the cytoplasmic dynein 1 complex that are thought to be involved in linking dynein to cargos and to adapter proteins that regulate dynein function. Cytoplasmic dynein 1 acts as a motor for the intracellular retrograde motility of vesicles and organelles along microtubules. May play a role in binding dynein to membranous organelles or chromosomes.</text>
</comment>